<feature type="chain" id="PRO_5002489355" evidence="1">
    <location>
        <begin position="25"/>
        <end position="965"/>
    </location>
</feature>
<reference evidence="2 3" key="1">
    <citation type="submission" date="2013-04" db="EMBL/GenBank/DDBJ databases">
        <title>The Genome Sequence of Parabacteroides goldsteinii DSM 19448.</title>
        <authorList>
            <consortium name="The Broad Institute Genomics Platform"/>
            <person name="Earl A."/>
            <person name="Ward D."/>
            <person name="Feldgarden M."/>
            <person name="Gevers D."/>
            <person name="Martens E."/>
            <person name="Sakamoto M."/>
            <person name="Benno Y."/>
            <person name="Song Y."/>
            <person name="Liu C."/>
            <person name="Lee J."/>
            <person name="Bolanos M."/>
            <person name="Vaisanen M.L."/>
            <person name="Finegold S.M."/>
            <person name="Walker B."/>
            <person name="Young S."/>
            <person name="Zeng Q."/>
            <person name="Gargeya S."/>
            <person name="Fitzgerald M."/>
            <person name="Haas B."/>
            <person name="Abouelleil A."/>
            <person name="Allen A.W."/>
            <person name="Alvarado L."/>
            <person name="Arachchi H.M."/>
            <person name="Berlin A.M."/>
            <person name="Chapman S.B."/>
            <person name="Gainer-Dewar J."/>
            <person name="Goldberg J."/>
            <person name="Griggs A."/>
            <person name="Gujja S."/>
            <person name="Hansen M."/>
            <person name="Howarth C."/>
            <person name="Imamovic A."/>
            <person name="Ireland A."/>
            <person name="Larimer J."/>
            <person name="McCowan C."/>
            <person name="Murphy C."/>
            <person name="Pearson M."/>
            <person name="Poon T.W."/>
            <person name="Priest M."/>
            <person name="Roberts A."/>
            <person name="Saif S."/>
            <person name="Shea T."/>
            <person name="Sisk P."/>
            <person name="Sykes S."/>
            <person name="Wortman J."/>
            <person name="Nusbaum C."/>
            <person name="Birren B."/>
        </authorList>
    </citation>
    <scope>NUCLEOTIDE SEQUENCE [LARGE SCALE GENOMIC DNA]</scope>
    <source>
        <strain evidence="2 3">DSM 19448</strain>
    </source>
</reference>
<gene>
    <name evidence="2" type="ORF">HMPREF1535_01816</name>
</gene>
<organism evidence="2 3">
    <name type="scientific">Parabacteroides goldsteinii DSM 19448 = WAL 12034</name>
    <dbReference type="NCBI Taxonomy" id="927665"/>
    <lineage>
        <taxon>Bacteria</taxon>
        <taxon>Pseudomonadati</taxon>
        <taxon>Bacteroidota</taxon>
        <taxon>Bacteroidia</taxon>
        <taxon>Bacteroidales</taxon>
        <taxon>Tannerellaceae</taxon>
        <taxon>Parabacteroides</taxon>
    </lineage>
</organism>
<evidence type="ECO:0000313" key="2">
    <source>
        <dbReference type="EMBL" id="KKB57163.1"/>
    </source>
</evidence>
<protein>
    <submittedName>
        <fullName evidence="2">Uncharacterized protein</fullName>
    </submittedName>
</protein>
<dbReference type="RefSeq" id="WP_046145900.1">
    <property type="nucleotide sequence ID" value="NZ_KQ033912.1"/>
</dbReference>
<proteinExistence type="predicted"/>
<dbReference type="Proteomes" id="UP000033047">
    <property type="component" value="Unassembled WGS sequence"/>
</dbReference>
<dbReference type="PATRIC" id="fig|927665.4.peg.1854"/>
<sequence length="965" mass="111000">MLKHKLLRACVLLCLALNIQQGKAQETNELEYGEAIQGVNQDPKQKSIGSKPYEMEGRREAREPLFTFDDCTQWQVRANQSEVALYRTKEQRVIGDYSGKVVYKTKQAKAGFRVELVEPYKFDKEWDCINFWNYGNHWLWENSGEAMTHYAVIQDAKGREITIPFMQEWLWRNMNYKYWFLNHIKLNDSIARPITFIGLEFKGNGTKPDVENNIFLGPIYGYQEVLKPMKFKPFPEKLPFPLREETILPTNKTTGFSNRVEQQGEKFLFSYEGKDAKLTYQVDPAYPIGGVTLLCDGQEKKVNANAKILFEKRTEAEWKVMDKRVENDTLFIRYKAVGKGLNQRFDCSYTIRQKSLIWTIEEKAADGKVEEICLGTTDNVSDGKLVGVPFLVYNPFANDSYTADAPSILYADNLFYLTMFDWYYTNASMYYGGEQGIKEGKATYNGGVRYYPLNNKKRNPLRERLFINVSPDVHEVFPTIDNPASPMRSNQVDRLWAINGGSDLPKLGKFVTDLRSKGVENVSIRYHEDFWRAGGESYTFRTIPNPDLGTERLKEYVRFVQGQDWRIGFYSNYMDFAPVNALWNEDWVRISHKDYGWGPAWCRCYANKVTIGWEQQALLAPQIHKTFGTNFSYCDVETCISPMDRVDYDYRTPGAGKFRTVFEYIGMTLMNERRAYQGPVYSEGGTHWFYAGLLDGNYSHMNHSLPIFPDFQLLKINPLEMDGMSNVSNEAYVAYAYAFGNIGILSDGFDAVRRYAFLQPFQNSYSMIPVKSIRYFDGKSYVSSSDAIKKDLLKSPCIQVEYNSGLKIYANFSDQPWLVKEDNHDYSLPKYGTLAVLPGSRLFSVSSTNPGSSTGKLLDKVYSDHLFYIDTYGEVEKGEFGGKGSYMLKKEKFGWEIIPLKDLEEVDFNLSLIGFSELGVDIEAIDKNGNIITVINQVPLADQVHFEHKPQYYKYKICPVSSISK</sequence>
<evidence type="ECO:0000313" key="3">
    <source>
        <dbReference type="Proteomes" id="UP000033047"/>
    </source>
</evidence>
<dbReference type="AlphaFoldDB" id="A0A0F5JHF9"/>
<dbReference type="HOGENOM" id="CLU_306712_0_0_10"/>
<accession>A0A0F5JHF9</accession>
<keyword evidence="1" id="KW-0732">Signal</keyword>
<dbReference type="EMBL" id="AQHV01000010">
    <property type="protein sequence ID" value="KKB57163.1"/>
    <property type="molecule type" value="Genomic_DNA"/>
</dbReference>
<name>A0A0F5JHF9_9BACT</name>
<evidence type="ECO:0000256" key="1">
    <source>
        <dbReference type="SAM" id="SignalP"/>
    </source>
</evidence>
<comment type="caution">
    <text evidence="2">The sequence shown here is derived from an EMBL/GenBank/DDBJ whole genome shotgun (WGS) entry which is preliminary data.</text>
</comment>
<feature type="signal peptide" evidence="1">
    <location>
        <begin position="1"/>
        <end position="24"/>
    </location>
</feature>
<dbReference type="STRING" id="927665.HMPREF1535_01816"/>